<proteinExistence type="predicted"/>
<dbReference type="EMBL" id="CP019030">
    <property type="protein sequence ID" value="APU45305.1"/>
    <property type="molecule type" value="Genomic_DNA"/>
</dbReference>
<protein>
    <submittedName>
        <fullName evidence="1">Uncharacterized protein</fullName>
    </submittedName>
</protein>
<name>A0A1L7GTM6_LIMFE</name>
<reference evidence="1 2" key="1">
    <citation type="submission" date="2016-12" db="EMBL/GenBank/DDBJ databases">
        <title>Complete Genome Sequence of Lactobacillus fermentum Strain SNUV175, a Probiotic for Treatment of Bacterial Vaginosis.</title>
        <authorList>
            <person name="Lee S."/>
            <person name="You H.J."/>
            <person name="Kwon B."/>
            <person name="Ko G."/>
        </authorList>
    </citation>
    <scope>NUCLEOTIDE SEQUENCE [LARGE SCALE GENOMIC DNA]</scope>
    <source>
        <strain evidence="1 2">SNUV175</strain>
    </source>
</reference>
<dbReference type="AlphaFoldDB" id="A0A1L7GTM6"/>
<dbReference type="Proteomes" id="UP000185427">
    <property type="component" value="Chromosome"/>
</dbReference>
<sequence length="64" mass="7178">MKIYEVVPKFSGSSHVVIARNESEAIEITVKYLNQFQTGHLFKPDDFCASAIDADKFSEPTVID</sequence>
<dbReference type="RefSeq" id="WP_075667143.1">
    <property type="nucleotide sequence ID" value="NZ_CP019030.1"/>
</dbReference>
<gene>
    <name evidence="1" type="ORF">BUW47_02090</name>
</gene>
<evidence type="ECO:0000313" key="1">
    <source>
        <dbReference type="EMBL" id="APU45305.1"/>
    </source>
</evidence>
<evidence type="ECO:0000313" key="2">
    <source>
        <dbReference type="Proteomes" id="UP000185427"/>
    </source>
</evidence>
<organism evidence="1 2">
    <name type="scientific">Limosilactobacillus fermentum</name>
    <name type="common">Lactobacillus fermentum</name>
    <dbReference type="NCBI Taxonomy" id="1613"/>
    <lineage>
        <taxon>Bacteria</taxon>
        <taxon>Bacillati</taxon>
        <taxon>Bacillota</taxon>
        <taxon>Bacilli</taxon>
        <taxon>Lactobacillales</taxon>
        <taxon>Lactobacillaceae</taxon>
        <taxon>Limosilactobacillus</taxon>
    </lineage>
</organism>
<accession>A0A1L7GTM6</accession>